<dbReference type="GO" id="GO:0071111">
    <property type="term" value="F:cyclic-guanylate-specific phosphodiesterase activity"/>
    <property type="evidence" value="ECO:0007669"/>
    <property type="project" value="InterPro"/>
</dbReference>
<evidence type="ECO:0000313" key="3">
    <source>
        <dbReference type="Proteomes" id="UP000184052"/>
    </source>
</evidence>
<evidence type="ECO:0000259" key="1">
    <source>
        <dbReference type="PROSITE" id="PS50883"/>
    </source>
</evidence>
<proteinExistence type="predicted"/>
<feature type="domain" description="EAL" evidence="1">
    <location>
        <begin position="173"/>
        <end position="422"/>
    </location>
</feature>
<keyword evidence="3" id="KW-1185">Reference proteome</keyword>
<sequence>MLNEKNKINELTGLKNLNALIESIDSRINNKSIKEFTVFVFEISNLTKINRYIDYSFGRKALHYVIEVAEKIFGKHEAYSMCTNEVAIVLENYRTEDTYAKGINFIEEFYDPVLINDIPVNIKIKCGIVNYPANGDRLDTFYKNLKTILLHSGDGIDNLSIINDSFASNIQEEFDIMCQIYHAINNDELRLEYQPKYSIRDNSIIGAEALLRWDDLGMSIGKVIDIVEKTDLINHITKWVTRKVINQLEEWNEKGISTKISINVSPKDFSNEFYFKYLIKEIKKRNIDPGMIELEITERCIYENKNNIILLLNKFIDSGFKITIDDYGTGYNSLKNPLLFPYDCIKIDRFFTNNIENKATYSLIEGIIKTANELGISVIAEGVENKTQYMILQSLGCHAMQGYYLSNPLKPEEYANLVIPSKVY</sequence>
<dbReference type="PANTHER" id="PTHR33121">
    <property type="entry name" value="CYCLIC DI-GMP PHOSPHODIESTERASE PDEF"/>
    <property type="match status" value="1"/>
</dbReference>
<dbReference type="SMART" id="SM00052">
    <property type="entry name" value="EAL"/>
    <property type="match status" value="1"/>
</dbReference>
<name>A0A1M6JN38_9FIRM</name>
<dbReference type="CDD" id="cd01948">
    <property type="entry name" value="EAL"/>
    <property type="match status" value="1"/>
</dbReference>
<dbReference type="InterPro" id="IPR043128">
    <property type="entry name" value="Rev_trsase/Diguanyl_cyclase"/>
</dbReference>
<dbReference type="InterPro" id="IPR029787">
    <property type="entry name" value="Nucleotide_cyclase"/>
</dbReference>
<dbReference type="InterPro" id="IPR050706">
    <property type="entry name" value="Cyclic-di-GMP_PDE-like"/>
</dbReference>
<reference evidence="2 3" key="1">
    <citation type="submission" date="2016-11" db="EMBL/GenBank/DDBJ databases">
        <authorList>
            <person name="Jaros S."/>
            <person name="Januszkiewicz K."/>
            <person name="Wedrychowicz H."/>
        </authorList>
    </citation>
    <scope>NUCLEOTIDE SEQUENCE [LARGE SCALE GENOMIC DNA]</scope>
    <source>
        <strain evidence="2 3">DSM 17477</strain>
    </source>
</reference>
<dbReference type="InterPro" id="IPR035919">
    <property type="entry name" value="EAL_sf"/>
</dbReference>
<dbReference type="RefSeq" id="WP_073050065.1">
    <property type="nucleotide sequence ID" value="NZ_FQZL01000022.1"/>
</dbReference>
<dbReference type="OrthoDB" id="9805474at2"/>
<accession>A0A1M6JN38</accession>
<evidence type="ECO:0000313" key="2">
    <source>
        <dbReference type="EMBL" id="SHJ48044.1"/>
    </source>
</evidence>
<dbReference type="InterPro" id="IPR000160">
    <property type="entry name" value="GGDEF_dom"/>
</dbReference>
<dbReference type="STRING" id="1121476.SAMN02745751_02663"/>
<dbReference type="EMBL" id="FQZL01000022">
    <property type="protein sequence ID" value="SHJ48044.1"/>
    <property type="molecule type" value="Genomic_DNA"/>
</dbReference>
<gene>
    <name evidence="2" type="ORF">SAMN02745751_02663</name>
</gene>
<dbReference type="Pfam" id="PF00990">
    <property type="entry name" value="GGDEF"/>
    <property type="match status" value="1"/>
</dbReference>
<dbReference type="Proteomes" id="UP000184052">
    <property type="component" value="Unassembled WGS sequence"/>
</dbReference>
<dbReference type="PROSITE" id="PS50883">
    <property type="entry name" value="EAL"/>
    <property type="match status" value="1"/>
</dbReference>
<dbReference type="AlphaFoldDB" id="A0A1M6JN38"/>
<dbReference type="Gene3D" id="3.30.70.270">
    <property type="match status" value="1"/>
</dbReference>
<dbReference type="InterPro" id="IPR001633">
    <property type="entry name" value="EAL_dom"/>
</dbReference>
<dbReference type="Pfam" id="PF00563">
    <property type="entry name" value="EAL"/>
    <property type="match status" value="1"/>
</dbReference>
<dbReference type="Gene3D" id="3.20.20.450">
    <property type="entry name" value="EAL domain"/>
    <property type="match status" value="1"/>
</dbReference>
<dbReference type="SUPFAM" id="SSF55073">
    <property type="entry name" value="Nucleotide cyclase"/>
    <property type="match status" value="1"/>
</dbReference>
<dbReference type="PANTHER" id="PTHR33121:SF70">
    <property type="entry name" value="SIGNALING PROTEIN YKOW"/>
    <property type="match status" value="1"/>
</dbReference>
<protein>
    <submittedName>
        <fullName evidence="2">EAL domain, c-di-GMP-specific phosphodiesterase class I (Or its enzymatically inactive variant)</fullName>
    </submittedName>
</protein>
<dbReference type="SUPFAM" id="SSF141868">
    <property type="entry name" value="EAL domain-like"/>
    <property type="match status" value="1"/>
</dbReference>
<organism evidence="2 3">
    <name type="scientific">Dethiosulfatibacter aminovorans DSM 17477</name>
    <dbReference type="NCBI Taxonomy" id="1121476"/>
    <lineage>
        <taxon>Bacteria</taxon>
        <taxon>Bacillati</taxon>
        <taxon>Bacillota</taxon>
        <taxon>Tissierellia</taxon>
        <taxon>Dethiosulfatibacter</taxon>
    </lineage>
</organism>